<feature type="domain" description="Small acidic protein-like" evidence="2">
    <location>
        <begin position="468"/>
        <end position="531"/>
    </location>
</feature>
<feature type="region of interest" description="Disordered" evidence="1">
    <location>
        <begin position="1"/>
        <end position="314"/>
    </location>
</feature>
<feature type="compositionally biased region" description="Basic residues" evidence="1">
    <location>
        <begin position="218"/>
        <end position="261"/>
    </location>
</feature>
<dbReference type="PANTHER" id="PTHR22426">
    <property type="entry name" value="ARGININE_SERINE-RICH COILED-COIL PROTEIN 2"/>
    <property type="match status" value="1"/>
</dbReference>
<feature type="compositionally biased region" description="Basic residues" evidence="1">
    <location>
        <begin position="160"/>
        <end position="209"/>
    </location>
</feature>
<feature type="region of interest" description="Disordered" evidence="1">
    <location>
        <begin position="483"/>
        <end position="507"/>
    </location>
</feature>
<organism evidence="3 4">
    <name type="scientific">Littorina saxatilis</name>
    <dbReference type="NCBI Taxonomy" id="31220"/>
    <lineage>
        <taxon>Eukaryota</taxon>
        <taxon>Metazoa</taxon>
        <taxon>Spiralia</taxon>
        <taxon>Lophotrochozoa</taxon>
        <taxon>Mollusca</taxon>
        <taxon>Gastropoda</taxon>
        <taxon>Caenogastropoda</taxon>
        <taxon>Littorinimorpha</taxon>
        <taxon>Littorinoidea</taxon>
        <taxon>Littorinidae</taxon>
        <taxon>Littorina</taxon>
    </lineage>
</organism>
<keyword evidence="4" id="KW-1185">Reference proteome</keyword>
<feature type="compositionally biased region" description="Basic and acidic residues" evidence="1">
    <location>
        <begin position="262"/>
        <end position="275"/>
    </location>
</feature>
<sequence length="541" mass="60514">MELLANYDDGSSTPKAERNGEESNTAITAEYERMMNSLEFDSTHTDNPTPSTVKAPSPETTSPSLPWLSNSKSKGSDGSSSGSQSSSGEDSGSEDEESKAKKDTKRKGSESTDYSSDSSSASGDSKQEKEAVKAAEPEPKPAVEKDSRQGSRPPSTSSHTSHKAPSRRRSRSHSKERRHRRSSDRRRRSTSRSKDRRRRHHRPERKPGHRSGSPSKDRHSRRRSSKDRRRREGHRRKRSGSRDAHRRRRGHPSGHRRHRRSRSPDHKKTRPEKVYRSRSRSPPVKKDGKVEVPGGVRPPGYRTVFGRGRGNPNGFKEQLRQEFIHNCSAIQTAVSANPNMATVVTPLLRSNVATSSAGLGANMGGMTSAILNQMQMAQKMAGQTLPGGLTQQQMVINQRAILQATGRTREQVEAETGVKVPEYYNEVNFNVKEWAEREKKRKTLFKKKAQEVEVKTNQFSTKAVLPGADQAQAEKFSRLLGVKKHHQKSPEQAPQEVEQEAERQDHLLEDLSKSYDSARVYTHLARGSGLGYSSTMYQPLG</sequence>
<reference evidence="3 4" key="1">
    <citation type="submission" date="2024-02" db="EMBL/GenBank/DDBJ databases">
        <title>Chromosome-scale genome assembly of the rough periwinkle Littorina saxatilis.</title>
        <authorList>
            <person name="De Jode A."/>
            <person name="Faria R."/>
            <person name="Formenti G."/>
            <person name="Sims Y."/>
            <person name="Smith T.P."/>
            <person name="Tracey A."/>
            <person name="Wood J.M.D."/>
            <person name="Zagrodzka Z.B."/>
            <person name="Johannesson K."/>
            <person name="Butlin R.K."/>
            <person name="Leder E.H."/>
        </authorList>
    </citation>
    <scope>NUCLEOTIDE SEQUENCE [LARGE SCALE GENOMIC DNA]</scope>
    <source>
        <strain evidence="3">Snail1</strain>
        <tissue evidence="3">Muscle</tissue>
    </source>
</reference>
<proteinExistence type="predicted"/>
<evidence type="ECO:0000259" key="2">
    <source>
        <dbReference type="Pfam" id="PF15477"/>
    </source>
</evidence>
<comment type="caution">
    <text evidence="3">The sequence shown here is derived from an EMBL/GenBank/DDBJ whole genome shotgun (WGS) entry which is preliminary data.</text>
</comment>
<feature type="compositionally biased region" description="Low complexity" evidence="1">
    <location>
        <begin position="111"/>
        <end position="124"/>
    </location>
</feature>
<feature type="compositionally biased region" description="Basic and acidic residues" evidence="1">
    <location>
        <begin position="125"/>
        <end position="149"/>
    </location>
</feature>
<accession>A0AAN9FV28</accession>
<feature type="compositionally biased region" description="Low complexity" evidence="1">
    <location>
        <begin position="69"/>
        <end position="90"/>
    </location>
</feature>
<evidence type="ECO:0000313" key="4">
    <source>
        <dbReference type="Proteomes" id="UP001374579"/>
    </source>
</evidence>
<evidence type="ECO:0000256" key="1">
    <source>
        <dbReference type="SAM" id="MobiDB-lite"/>
    </source>
</evidence>
<dbReference type="EMBL" id="JBAMIC010004070">
    <property type="protein sequence ID" value="KAK7087153.1"/>
    <property type="molecule type" value="Genomic_DNA"/>
</dbReference>
<dbReference type="AlphaFoldDB" id="A0AAN9FV28"/>
<feature type="compositionally biased region" description="Basic and acidic residues" evidence="1">
    <location>
        <begin position="98"/>
        <end position="110"/>
    </location>
</feature>
<dbReference type="Pfam" id="PF15477">
    <property type="entry name" value="SMAP"/>
    <property type="match status" value="1"/>
</dbReference>
<dbReference type="Proteomes" id="UP001374579">
    <property type="component" value="Unassembled WGS sequence"/>
</dbReference>
<dbReference type="PANTHER" id="PTHR22426:SF2">
    <property type="entry name" value="ARGININE_SERINE-RICH COILED-COIL PROTEIN 2"/>
    <property type="match status" value="1"/>
</dbReference>
<evidence type="ECO:0000313" key="3">
    <source>
        <dbReference type="EMBL" id="KAK7087153.1"/>
    </source>
</evidence>
<feature type="compositionally biased region" description="Polar residues" evidence="1">
    <location>
        <begin position="45"/>
        <end position="68"/>
    </location>
</feature>
<dbReference type="InterPro" id="IPR028124">
    <property type="entry name" value="SMAP_dom"/>
</dbReference>
<gene>
    <name evidence="3" type="ORF">V1264_021239</name>
</gene>
<protein>
    <recommendedName>
        <fullName evidence="2">Small acidic protein-like domain-containing protein</fullName>
    </recommendedName>
</protein>
<name>A0AAN9FV28_9CAEN</name>